<feature type="domain" description="Alpha-type protein kinase" evidence="6">
    <location>
        <begin position="1"/>
        <end position="220"/>
    </location>
</feature>
<dbReference type="SMART" id="SM00811">
    <property type="entry name" value="Alpha_kinase"/>
    <property type="match status" value="1"/>
</dbReference>
<dbReference type="AlphaFoldDB" id="A0A6A4GYZ0"/>
<dbReference type="PANTHER" id="PTHR45992">
    <property type="entry name" value="EUKARYOTIC ELONGATION FACTOR 2 KINASE-RELATED"/>
    <property type="match status" value="1"/>
</dbReference>
<dbReference type="InterPro" id="IPR004166">
    <property type="entry name" value="a-kinase_dom"/>
</dbReference>
<accession>A0A6A4GYZ0</accession>
<keyword evidence="3" id="KW-0547">Nucleotide-binding</keyword>
<evidence type="ECO:0000256" key="5">
    <source>
        <dbReference type="ARBA" id="ARBA00022840"/>
    </source>
</evidence>
<evidence type="ECO:0000256" key="4">
    <source>
        <dbReference type="ARBA" id="ARBA00022777"/>
    </source>
</evidence>
<dbReference type="EMBL" id="ML769636">
    <property type="protein sequence ID" value="KAE9391119.1"/>
    <property type="molecule type" value="Genomic_DNA"/>
</dbReference>
<dbReference type="OrthoDB" id="301415at2759"/>
<evidence type="ECO:0000313" key="8">
    <source>
        <dbReference type="Proteomes" id="UP000799118"/>
    </source>
</evidence>
<dbReference type="CDD" id="cd04515">
    <property type="entry name" value="Alpha_kinase"/>
    <property type="match status" value="1"/>
</dbReference>
<evidence type="ECO:0000256" key="3">
    <source>
        <dbReference type="ARBA" id="ARBA00022741"/>
    </source>
</evidence>
<evidence type="ECO:0000313" key="7">
    <source>
        <dbReference type="EMBL" id="KAE9391119.1"/>
    </source>
</evidence>
<organism evidence="7 8">
    <name type="scientific">Gymnopus androsaceus JB14</name>
    <dbReference type="NCBI Taxonomy" id="1447944"/>
    <lineage>
        <taxon>Eukaryota</taxon>
        <taxon>Fungi</taxon>
        <taxon>Dikarya</taxon>
        <taxon>Basidiomycota</taxon>
        <taxon>Agaricomycotina</taxon>
        <taxon>Agaricomycetes</taxon>
        <taxon>Agaricomycetidae</taxon>
        <taxon>Agaricales</taxon>
        <taxon>Marasmiineae</taxon>
        <taxon>Omphalotaceae</taxon>
        <taxon>Gymnopus</taxon>
    </lineage>
</organism>
<proteinExistence type="predicted"/>
<reference evidence="7" key="1">
    <citation type="journal article" date="2019" name="Environ. Microbiol.">
        <title>Fungal ecological strategies reflected in gene transcription - a case study of two litter decomposers.</title>
        <authorList>
            <person name="Barbi F."/>
            <person name="Kohler A."/>
            <person name="Barry K."/>
            <person name="Baskaran P."/>
            <person name="Daum C."/>
            <person name="Fauchery L."/>
            <person name="Ihrmark K."/>
            <person name="Kuo A."/>
            <person name="LaButti K."/>
            <person name="Lipzen A."/>
            <person name="Morin E."/>
            <person name="Grigoriev I.V."/>
            <person name="Henrissat B."/>
            <person name="Lindahl B."/>
            <person name="Martin F."/>
        </authorList>
    </citation>
    <scope>NUCLEOTIDE SEQUENCE</scope>
    <source>
        <strain evidence="7">JB14</strain>
    </source>
</reference>
<protein>
    <recommendedName>
        <fullName evidence="6">Alpha-type protein kinase domain-containing protein</fullName>
    </recommendedName>
</protein>
<keyword evidence="4" id="KW-0418">Kinase</keyword>
<keyword evidence="8" id="KW-1185">Reference proteome</keyword>
<dbReference type="InterPro" id="IPR011009">
    <property type="entry name" value="Kinase-like_dom_sf"/>
</dbReference>
<dbReference type="Pfam" id="PF02816">
    <property type="entry name" value="Alpha_kinase"/>
    <property type="match status" value="1"/>
</dbReference>
<dbReference type="GO" id="GO:0005524">
    <property type="term" value="F:ATP binding"/>
    <property type="evidence" value="ECO:0007669"/>
    <property type="project" value="UniProtKB-KW"/>
</dbReference>
<evidence type="ECO:0000256" key="1">
    <source>
        <dbReference type="ARBA" id="ARBA00022527"/>
    </source>
</evidence>
<dbReference type="PROSITE" id="PS51158">
    <property type="entry name" value="ALPHA_KINASE"/>
    <property type="match status" value="1"/>
</dbReference>
<dbReference type="Gene3D" id="3.20.200.10">
    <property type="entry name" value="MHCK/EF2 kinase"/>
    <property type="match status" value="1"/>
</dbReference>
<evidence type="ECO:0000259" key="6">
    <source>
        <dbReference type="PROSITE" id="PS51158"/>
    </source>
</evidence>
<gene>
    <name evidence="7" type="ORF">BT96DRAFT_945646</name>
</gene>
<sequence length="226" mass="24465">MGAMGAMSSSDVHQDLSATIGDAVFSAGKTKHVYKLVIMNELMVAKKFFNCGNGIGEVSAAENESFLVSEITRLKSIAWILDEFKDTASVKGVDISQDITVTEAWIFRESNITASKASGLFANGSSGSAVWLVEPRRTKAVDNAFSHYVYIASKKTFVLADVQGSIVNIQGIDTIVLFDMMMHTTEQDSGVGDCGKPGINTFTEQHICTYMCGSLGFELMNQVDDE</sequence>
<evidence type="ECO:0000256" key="2">
    <source>
        <dbReference type="ARBA" id="ARBA00022679"/>
    </source>
</evidence>
<dbReference type="SUPFAM" id="SSF56112">
    <property type="entry name" value="Protein kinase-like (PK-like)"/>
    <property type="match status" value="1"/>
</dbReference>
<dbReference type="Proteomes" id="UP000799118">
    <property type="component" value="Unassembled WGS sequence"/>
</dbReference>
<name>A0A6A4GYZ0_9AGAR</name>
<dbReference type="GO" id="GO:0004674">
    <property type="term" value="F:protein serine/threonine kinase activity"/>
    <property type="evidence" value="ECO:0007669"/>
    <property type="project" value="UniProtKB-KW"/>
</dbReference>
<dbReference type="InterPro" id="IPR051852">
    <property type="entry name" value="Alpha-type_PK"/>
</dbReference>
<keyword evidence="2" id="KW-0808">Transferase</keyword>
<keyword evidence="5" id="KW-0067">ATP-binding</keyword>
<keyword evidence="1" id="KW-0723">Serine/threonine-protein kinase</keyword>